<proteinExistence type="predicted"/>
<dbReference type="Pfam" id="PF15991">
    <property type="entry name" value="G_path_suppress"/>
    <property type="match status" value="1"/>
</dbReference>
<comment type="caution">
    <text evidence="2">The sequence shown here is derived from an EMBL/GenBank/DDBJ whole genome shotgun (WGS) entry which is preliminary data.</text>
</comment>
<evidence type="ECO:0000256" key="1">
    <source>
        <dbReference type="SAM" id="MobiDB-lite"/>
    </source>
</evidence>
<accession>A0AAV7KQP9</accession>
<name>A0AAV7KQP9_PLEWA</name>
<feature type="region of interest" description="Disordered" evidence="1">
    <location>
        <begin position="25"/>
        <end position="66"/>
    </location>
</feature>
<dbReference type="EMBL" id="JANPWB010000016">
    <property type="protein sequence ID" value="KAJ1080224.1"/>
    <property type="molecule type" value="Genomic_DNA"/>
</dbReference>
<keyword evidence="3" id="KW-1185">Reference proteome</keyword>
<sequence length="351" mass="39621">MPALLERPKLSNAMARALHRHIMMERERKRQEEEEVDKMMEQKMREEQERRRKKELEERMSLEETKEQIQKLQQKLTALQEEKHQLFLQLKKVLHEEEKRRRKEQNDMSTLTSAAYQQSMAVHTGTHLINMQGSPGGHNRPSTLMADRAKQMFGSQSRHYPGQPGFAPGTPEHGQYQTSQSSHSPYSVGQSPHGFGPGQAVPVSYASGQPIRGPSAFQAMQYLSHQPQAYSVHGHFTPTQPGFIPSSAGIPLQKQLEHANQQSGFTDTSSLRPMHPQALHATQTLLPGPQLTVQMQPTKAALAYTRPASPGSFTHGTPPQQAHTSGFQPAIQQAPRHPFPPHVQTQRFYHK</sequence>
<evidence type="ECO:0008006" key="4">
    <source>
        <dbReference type="Google" id="ProtNLM"/>
    </source>
</evidence>
<dbReference type="PANTHER" id="PTHR22654">
    <property type="entry name" value="G PROTEIN PATHWAY SUPPRESSOR 2"/>
    <property type="match status" value="1"/>
</dbReference>
<dbReference type="GO" id="GO:0006357">
    <property type="term" value="P:regulation of transcription by RNA polymerase II"/>
    <property type="evidence" value="ECO:0007669"/>
    <property type="project" value="TreeGrafter"/>
</dbReference>
<feature type="compositionally biased region" description="Polar residues" evidence="1">
    <location>
        <begin position="175"/>
        <end position="190"/>
    </location>
</feature>
<feature type="region of interest" description="Disordered" evidence="1">
    <location>
        <begin position="153"/>
        <end position="207"/>
    </location>
</feature>
<dbReference type="InterPro" id="IPR026094">
    <property type="entry name" value="GPS2"/>
</dbReference>
<dbReference type="AlphaFoldDB" id="A0AAV7KQP9"/>
<reference evidence="2" key="1">
    <citation type="journal article" date="2022" name="bioRxiv">
        <title>Sequencing and chromosome-scale assembly of the giantPleurodeles waltlgenome.</title>
        <authorList>
            <person name="Brown T."/>
            <person name="Elewa A."/>
            <person name="Iarovenko S."/>
            <person name="Subramanian E."/>
            <person name="Araus A.J."/>
            <person name="Petzold A."/>
            <person name="Susuki M."/>
            <person name="Suzuki K.-i.T."/>
            <person name="Hayashi T."/>
            <person name="Toyoda A."/>
            <person name="Oliveira C."/>
            <person name="Osipova E."/>
            <person name="Leigh N.D."/>
            <person name="Simon A."/>
            <person name="Yun M.H."/>
        </authorList>
    </citation>
    <scope>NUCLEOTIDE SEQUENCE</scope>
    <source>
        <strain evidence="2">20211129_DDA</strain>
        <tissue evidence="2">Liver</tissue>
    </source>
</reference>
<organism evidence="2 3">
    <name type="scientific">Pleurodeles waltl</name>
    <name type="common">Iberian ribbed newt</name>
    <dbReference type="NCBI Taxonomy" id="8319"/>
    <lineage>
        <taxon>Eukaryota</taxon>
        <taxon>Metazoa</taxon>
        <taxon>Chordata</taxon>
        <taxon>Craniata</taxon>
        <taxon>Vertebrata</taxon>
        <taxon>Euteleostomi</taxon>
        <taxon>Amphibia</taxon>
        <taxon>Batrachia</taxon>
        <taxon>Caudata</taxon>
        <taxon>Salamandroidea</taxon>
        <taxon>Salamandridae</taxon>
        <taxon>Pleurodelinae</taxon>
        <taxon>Pleurodeles</taxon>
    </lineage>
</organism>
<evidence type="ECO:0000313" key="2">
    <source>
        <dbReference type="EMBL" id="KAJ1080224.1"/>
    </source>
</evidence>
<dbReference type="Proteomes" id="UP001066276">
    <property type="component" value="Chromosome 12"/>
</dbReference>
<gene>
    <name evidence="2" type="ORF">NDU88_000444</name>
</gene>
<protein>
    <recommendedName>
        <fullName evidence="4">G protein pathway suppressor 2</fullName>
    </recommendedName>
</protein>
<dbReference type="GO" id="GO:0005667">
    <property type="term" value="C:transcription regulator complex"/>
    <property type="evidence" value="ECO:0007669"/>
    <property type="project" value="TreeGrafter"/>
</dbReference>
<evidence type="ECO:0000313" key="3">
    <source>
        <dbReference type="Proteomes" id="UP001066276"/>
    </source>
</evidence>
<dbReference type="GO" id="GO:0003712">
    <property type="term" value="F:transcription coregulator activity"/>
    <property type="evidence" value="ECO:0007669"/>
    <property type="project" value="TreeGrafter"/>
</dbReference>
<dbReference type="PANTHER" id="PTHR22654:SF2">
    <property type="entry name" value="G PROTEIN PATHWAY SUPPRESSOR 2"/>
    <property type="match status" value="1"/>
</dbReference>